<dbReference type="OrthoDB" id="9798176at2"/>
<dbReference type="Pfam" id="PF09827">
    <property type="entry name" value="CRISPR_Cas2"/>
    <property type="match status" value="1"/>
</dbReference>
<accession>C2MA93</accession>
<feature type="binding site" evidence="9">
    <location>
        <position position="8"/>
    </location>
    <ligand>
        <name>Mg(2+)</name>
        <dbReference type="ChEBI" id="CHEBI:18420"/>
        <note>catalytic</note>
    </ligand>
</feature>
<evidence type="ECO:0000256" key="2">
    <source>
        <dbReference type="ARBA" id="ARBA00009959"/>
    </source>
</evidence>
<protein>
    <recommendedName>
        <fullName evidence="9">CRISPR-associated endoribonuclease Cas2</fullName>
        <ecNumber evidence="9">3.1.-.-</ecNumber>
    </recommendedName>
</protein>
<evidence type="ECO:0000256" key="8">
    <source>
        <dbReference type="ARBA" id="ARBA00023118"/>
    </source>
</evidence>
<evidence type="ECO:0000313" key="12">
    <source>
        <dbReference type="Proteomes" id="UP000003303"/>
    </source>
</evidence>
<dbReference type="eggNOG" id="COG1343">
    <property type="taxonomic scope" value="Bacteria"/>
</dbReference>
<dbReference type="SUPFAM" id="SSF143430">
    <property type="entry name" value="TTP0101/SSO1404-like"/>
    <property type="match status" value="1"/>
</dbReference>
<organism evidence="11 12">
    <name type="scientific">Porphyromonas uenonis 60-3</name>
    <dbReference type="NCBI Taxonomy" id="596327"/>
    <lineage>
        <taxon>Bacteria</taxon>
        <taxon>Pseudomonadati</taxon>
        <taxon>Bacteroidota</taxon>
        <taxon>Bacteroidia</taxon>
        <taxon>Bacteroidales</taxon>
        <taxon>Porphyromonadaceae</taxon>
        <taxon>Porphyromonas</taxon>
    </lineage>
</organism>
<comment type="caution">
    <text evidence="11">The sequence shown here is derived from an EMBL/GenBank/DDBJ whole genome shotgun (WGS) entry which is preliminary data.</text>
</comment>
<dbReference type="GO" id="GO:0016787">
    <property type="term" value="F:hydrolase activity"/>
    <property type="evidence" value="ECO:0007669"/>
    <property type="project" value="UniProtKB-KW"/>
</dbReference>
<evidence type="ECO:0000256" key="7">
    <source>
        <dbReference type="ARBA" id="ARBA00022842"/>
    </source>
</evidence>
<dbReference type="EC" id="3.1.-.-" evidence="9"/>
<comment type="similarity">
    <text evidence="2 9 10">Belongs to the CRISPR-associated endoribonuclease Cas2 protein family.</text>
</comment>
<dbReference type="PANTHER" id="PTHR34405">
    <property type="entry name" value="CRISPR-ASSOCIATED ENDORIBONUCLEASE CAS2"/>
    <property type="match status" value="1"/>
</dbReference>
<keyword evidence="6 9" id="KW-0378">Hydrolase</keyword>
<dbReference type="GO" id="GO:0004521">
    <property type="term" value="F:RNA endonuclease activity"/>
    <property type="evidence" value="ECO:0007669"/>
    <property type="project" value="UniProtKB-UniRule"/>
</dbReference>
<dbReference type="GO" id="GO:0046872">
    <property type="term" value="F:metal ion binding"/>
    <property type="evidence" value="ECO:0007669"/>
    <property type="project" value="UniProtKB-UniRule"/>
</dbReference>
<comment type="subunit">
    <text evidence="9">Homodimer, forms a heterotetramer with a Cas1 homodimer.</text>
</comment>
<sequence>MYLLVTYDVNTASPDGAKRLRQVAKICQNYGQRVQNSVFECLVSPAQRVELEAALTDTINLSSDSLRIYHLGTNYQSKITTIGKTKGVDPEGVLLI</sequence>
<dbReference type="InterPro" id="IPR021127">
    <property type="entry name" value="CRISPR_associated_Cas2"/>
</dbReference>
<keyword evidence="5 9" id="KW-0255">Endonuclease</keyword>
<evidence type="ECO:0000256" key="3">
    <source>
        <dbReference type="ARBA" id="ARBA00022722"/>
    </source>
</evidence>
<comment type="function">
    <text evidence="9">CRISPR (clustered regularly interspaced short palindromic repeat), is an adaptive immune system that provides protection against mobile genetic elements (viruses, transposable elements and conjugative plasmids). CRISPR clusters contain sequences complementary to antecedent mobile elements and target invading nucleic acids. CRISPR clusters are transcribed and processed into CRISPR RNA (crRNA). Functions as a ssRNA-specific endoribonuclease. Involved in the integration of spacer DNA into the CRISPR cassette.</text>
</comment>
<gene>
    <name evidence="11" type="primary">cas</name>
    <name evidence="9" type="synonym">cas2</name>
    <name evidence="11" type="ORF">PORUE0001_0044</name>
</gene>
<dbReference type="EMBL" id="ACLR01000069">
    <property type="protein sequence ID" value="EEK17358.1"/>
    <property type="molecule type" value="Genomic_DNA"/>
</dbReference>
<evidence type="ECO:0000256" key="1">
    <source>
        <dbReference type="ARBA" id="ARBA00001946"/>
    </source>
</evidence>
<dbReference type="PIRSF" id="PIRSF032582">
    <property type="entry name" value="Cas2"/>
    <property type="match status" value="1"/>
</dbReference>
<keyword evidence="12" id="KW-1185">Reference proteome</keyword>
<evidence type="ECO:0000256" key="5">
    <source>
        <dbReference type="ARBA" id="ARBA00022759"/>
    </source>
</evidence>
<dbReference type="NCBIfam" id="TIGR01573">
    <property type="entry name" value="cas2"/>
    <property type="match status" value="1"/>
</dbReference>
<comment type="cofactor">
    <cofactor evidence="1 9">
        <name>Mg(2+)</name>
        <dbReference type="ChEBI" id="CHEBI:18420"/>
    </cofactor>
</comment>
<keyword evidence="7 9" id="KW-0460">Magnesium</keyword>
<dbReference type="InterPro" id="IPR019199">
    <property type="entry name" value="Virulence_VapD/CRISPR_Cas2"/>
</dbReference>
<dbReference type="GO" id="GO:0043571">
    <property type="term" value="P:maintenance of CRISPR repeat elements"/>
    <property type="evidence" value="ECO:0007669"/>
    <property type="project" value="UniProtKB-UniRule"/>
</dbReference>
<keyword evidence="4 9" id="KW-0479">Metal-binding</keyword>
<dbReference type="HAMAP" id="MF_01471">
    <property type="entry name" value="Cas2"/>
    <property type="match status" value="1"/>
</dbReference>
<keyword evidence="3 9" id="KW-0540">Nuclease</keyword>
<evidence type="ECO:0000256" key="10">
    <source>
        <dbReference type="PIRNR" id="PIRNR032582"/>
    </source>
</evidence>
<evidence type="ECO:0000313" key="11">
    <source>
        <dbReference type="EMBL" id="EEK17358.1"/>
    </source>
</evidence>
<dbReference type="CDD" id="cd09725">
    <property type="entry name" value="Cas2_I_II_III"/>
    <property type="match status" value="1"/>
</dbReference>
<keyword evidence="8 9" id="KW-0051">Antiviral defense</keyword>
<dbReference type="Proteomes" id="UP000003303">
    <property type="component" value="Unassembled WGS sequence"/>
</dbReference>
<dbReference type="AlphaFoldDB" id="C2MA93"/>
<proteinExistence type="inferred from homology"/>
<reference evidence="11 12" key="1">
    <citation type="submission" date="2009-04" db="EMBL/GenBank/DDBJ databases">
        <authorList>
            <person name="Sebastian Y."/>
            <person name="Madupu R."/>
            <person name="Durkin A.S."/>
            <person name="Torralba M."/>
            <person name="Methe B."/>
            <person name="Sutton G.G."/>
            <person name="Strausberg R.L."/>
            <person name="Nelson K.E."/>
        </authorList>
    </citation>
    <scope>NUCLEOTIDE SEQUENCE [LARGE SCALE GENOMIC DNA]</scope>
    <source>
        <strain evidence="11 12">60-3</strain>
    </source>
</reference>
<evidence type="ECO:0000256" key="6">
    <source>
        <dbReference type="ARBA" id="ARBA00022801"/>
    </source>
</evidence>
<dbReference type="RefSeq" id="WP_007364789.1">
    <property type="nucleotide sequence ID" value="NZ_ACLR01000069.1"/>
</dbReference>
<name>C2MA93_9PORP</name>
<dbReference type="STRING" id="596327.PORUE0001_0044"/>
<dbReference type="GO" id="GO:0051607">
    <property type="term" value="P:defense response to virus"/>
    <property type="evidence" value="ECO:0007669"/>
    <property type="project" value="UniProtKB-UniRule"/>
</dbReference>
<dbReference type="Gene3D" id="3.30.70.240">
    <property type="match status" value="1"/>
</dbReference>
<evidence type="ECO:0000256" key="4">
    <source>
        <dbReference type="ARBA" id="ARBA00022723"/>
    </source>
</evidence>
<dbReference type="PANTHER" id="PTHR34405:SF3">
    <property type="entry name" value="CRISPR-ASSOCIATED ENDORIBONUCLEASE CAS2 3"/>
    <property type="match status" value="1"/>
</dbReference>
<evidence type="ECO:0000256" key="9">
    <source>
        <dbReference type="HAMAP-Rule" id="MF_01471"/>
    </source>
</evidence>